<comment type="similarity">
    <text evidence="1 2">Belongs to the phD/YefM antitoxin family.</text>
</comment>
<evidence type="ECO:0000256" key="1">
    <source>
        <dbReference type="ARBA" id="ARBA00009981"/>
    </source>
</evidence>
<dbReference type="SUPFAM" id="SSF143120">
    <property type="entry name" value="YefM-like"/>
    <property type="match status" value="1"/>
</dbReference>
<dbReference type="NCBIfam" id="TIGR01552">
    <property type="entry name" value="phd_fam"/>
    <property type="match status" value="1"/>
</dbReference>
<organism evidence="3 4">
    <name type="scientific">Catenulispora pinistramenti</name>
    <dbReference type="NCBI Taxonomy" id="2705254"/>
    <lineage>
        <taxon>Bacteria</taxon>
        <taxon>Bacillati</taxon>
        <taxon>Actinomycetota</taxon>
        <taxon>Actinomycetes</taxon>
        <taxon>Catenulisporales</taxon>
        <taxon>Catenulisporaceae</taxon>
        <taxon>Catenulispora</taxon>
    </lineage>
</organism>
<dbReference type="Gene3D" id="3.40.1620.10">
    <property type="entry name" value="YefM-like domain"/>
    <property type="match status" value="1"/>
</dbReference>
<keyword evidence="4" id="KW-1185">Reference proteome</keyword>
<dbReference type="Pfam" id="PF02604">
    <property type="entry name" value="PhdYeFM_antitox"/>
    <property type="match status" value="1"/>
</dbReference>
<dbReference type="RefSeq" id="WP_212010662.1">
    <property type="nucleotide sequence ID" value="NZ_JAAFYZ010000063.1"/>
</dbReference>
<name>A0ABS5KSR4_9ACTN</name>
<dbReference type="PANTHER" id="PTHR33713">
    <property type="entry name" value="ANTITOXIN YAFN-RELATED"/>
    <property type="match status" value="1"/>
</dbReference>
<protein>
    <recommendedName>
        <fullName evidence="2">Antitoxin</fullName>
    </recommendedName>
</protein>
<reference evidence="3 4" key="1">
    <citation type="submission" date="2020-02" db="EMBL/GenBank/DDBJ databases">
        <title>Acidophilic actinobacteria isolated from forest soil.</title>
        <authorList>
            <person name="Golinska P."/>
        </authorList>
    </citation>
    <scope>NUCLEOTIDE SEQUENCE [LARGE SCALE GENOMIC DNA]</scope>
    <source>
        <strain evidence="3 4">NL8</strain>
    </source>
</reference>
<dbReference type="InterPro" id="IPR036165">
    <property type="entry name" value="YefM-like_sf"/>
</dbReference>
<dbReference type="Proteomes" id="UP000730482">
    <property type="component" value="Unassembled WGS sequence"/>
</dbReference>
<evidence type="ECO:0000313" key="4">
    <source>
        <dbReference type="Proteomes" id="UP000730482"/>
    </source>
</evidence>
<evidence type="ECO:0000313" key="3">
    <source>
        <dbReference type="EMBL" id="MBS2549086.1"/>
    </source>
</evidence>
<gene>
    <name evidence="3" type="ORF">KGQ19_19665</name>
</gene>
<dbReference type="Gene3D" id="1.10.1220.170">
    <property type="match status" value="1"/>
</dbReference>
<accession>A0ABS5KSR4</accession>
<comment type="function">
    <text evidence="2">Antitoxin component of a type II toxin-antitoxin (TA) system.</text>
</comment>
<dbReference type="EMBL" id="JAAFYZ010000063">
    <property type="protein sequence ID" value="MBS2549086.1"/>
    <property type="molecule type" value="Genomic_DNA"/>
</dbReference>
<proteinExistence type="inferred from homology"/>
<evidence type="ECO:0000256" key="2">
    <source>
        <dbReference type="RuleBase" id="RU362080"/>
    </source>
</evidence>
<dbReference type="InterPro" id="IPR051405">
    <property type="entry name" value="phD/YefM_antitoxin"/>
</dbReference>
<dbReference type="PANTHER" id="PTHR33713:SF10">
    <property type="entry name" value="ANTITOXIN YAFN"/>
    <property type="match status" value="1"/>
</dbReference>
<sequence>MTTQPLSEVKAHLSDYVRRASVEHEHITITVNGRSEAMLIGVEEWESIEETLFWLSQPGIHEDLAEARANPGSGISSEEMAAYIAERRRAEGE</sequence>
<comment type="caution">
    <text evidence="3">The sequence shown here is derived from an EMBL/GenBank/DDBJ whole genome shotgun (WGS) entry which is preliminary data.</text>
</comment>
<dbReference type="InterPro" id="IPR006442">
    <property type="entry name" value="Antitoxin_Phd/YefM"/>
</dbReference>